<evidence type="ECO:0000313" key="11">
    <source>
        <dbReference type="Proteomes" id="UP001082899"/>
    </source>
</evidence>
<name>A0ABT3ZMW2_9BURK</name>
<feature type="transmembrane region" description="Helical" evidence="8">
    <location>
        <begin position="20"/>
        <end position="45"/>
    </location>
</feature>
<dbReference type="PANTHER" id="PTHR30614:SF35">
    <property type="entry name" value="ABC TRANSPORTER PERMEASE PROTEIN"/>
    <property type="match status" value="1"/>
</dbReference>
<dbReference type="PROSITE" id="PS50928">
    <property type="entry name" value="ABC_TM1"/>
    <property type="match status" value="1"/>
</dbReference>
<evidence type="ECO:0000256" key="7">
    <source>
        <dbReference type="ARBA" id="ARBA00023136"/>
    </source>
</evidence>
<evidence type="ECO:0000256" key="8">
    <source>
        <dbReference type="RuleBase" id="RU363032"/>
    </source>
</evidence>
<dbReference type="SUPFAM" id="SSF161098">
    <property type="entry name" value="MetI-like"/>
    <property type="match status" value="1"/>
</dbReference>
<evidence type="ECO:0000256" key="5">
    <source>
        <dbReference type="ARBA" id="ARBA00022692"/>
    </source>
</evidence>
<comment type="subcellular location">
    <subcellularLocation>
        <location evidence="1">Cell inner membrane</location>
        <topology evidence="1">Multi-pass membrane protein</topology>
    </subcellularLocation>
    <subcellularLocation>
        <location evidence="8">Cell membrane</location>
        <topology evidence="8">Multi-pass membrane protein</topology>
    </subcellularLocation>
</comment>
<dbReference type="NCBIfam" id="TIGR01726">
    <property type="entry name" value="HEQRo_perm_3TM"/>
    <property type="match status" value="1"/>
</dbReference>
<feature type="transmembrane region" description="Helical" evidence="8">
    <location>
        <begin position="57"/>
        <end position="80"/>
    </location>
</feature>
<dbReference type="Pfam" id="PF00528">
    <property type="entry name" value="BPD_transp_1"/>
    <property type="match status" value="1"/>
</dbReference>
<gene>
    <name evidence="10" type="ORF">OVY01_11290</name>
</gene>
<evidence type="ECO:0000313" key="10">
    <source>
        <dbReference type="EMBL" id="MCY0387807.1"/>
    </source>
</evidence>
<evidence type="ECO:0000256" key="6">
    <source>
        <dbReference type="ARBA" id="ARBA00022989"/>
    </source>
</evidence>
<feature type="domain" description="ABC transmembrane type-1" evidence="9">
    <location>
        <begin position="21"/>
        <end position="209"/>
    </location>
</feature>
<keyword evidence="11" id="KW-1185">Reference proteome</keyword>
<sequence>MAYQFDFPAVFDYTPVLLKGISVTIELIVIGGGLGIALGIFGAWARTQGPRWLRPIVGVYVELIRNTPFLVQLFFIFFGLPGVGLRINEMEAAILTMVINLGAYSTEIIRAGIGAVARGQTEAALSLAMTRFQVFRYIILRPALQKIWPALSSQLVIVMLGSAVCSQIAVEELSFAANFIQGRNFRAFESYGVATVVYLILAILLRQLLRLIGERYVLARPARTTDGPRLRRRSA</sequence>
<evidence type="ECO:0000256" key="1">
    <source>
        <dbReference type="ARBA" id="ARBA00004429"/>
    </source>
</evidence>
<protein>
    <submittedName>
        <fullName evidence="10">Amino acid ABC transporter permease</fullName>
    </submittedName>
</protein>
<dbReference type="InterPro" id="IPR010065">
    <property type="entry name" value="AA_ABC_transptr_permease_3TM"/>
</dbReference>
<dbReference type="RefSeq" id="WP_267847757.1">
    <property type="nucleotide sequence ID" value="NZ_JAPMXC010000001.1"/>
</dbReference>
<dbReference type="InterPro" id="IPR035906">
    <property type="entry name" value="MetI-like_sf"/>
</dbReference>
<evidence type="ECO:0000259" key="9">
    <source>
        <dbReference type="PROSITE" id="PS50928"/>
    </source>
</evidence>
<dbReference type="Gene3D" id="1.10.3720.10">
    <property type="entry name" value="MetI-like"/>
    <property type="match status" value="1"/>
</dbReference>
<accession>A0ABT3ZMW2</accession>
<dbReference type="CDD" id="cd06261">
    <property type="entry name" value="TM_PBP2"/>
    <property type="match status" value="1"/>
</dbReference>
<feature type="transmembrane region" description="Helical" evidence="8">
    <location>
        <begin position="190"/>
        <end position="209"/>
    </location>
</feature>
<organism evidence="10 11">
    <name type="scientific">Robbsia betulipollinis</name>
    <dbReference type="NCBI Taxonomy" id="2981849"/>
    <lineage>
        <taxon>Bacteria</taxon>
        <taxon>Pseudomonadati</taxon>
        <taxon>Pseudomonadota</taxon>
        <taxon>Betaproteobacteria</taxon>
        <taxon>Burkholderiales</taxon>
        <taxon>Burkholderiaceae</taxon>
        <taxon>Robbsia</taxon>
    </lineage>
</organism>
<keyword evidence="5 8" id="KW-0812">Transmembrane</keyword>
<evidence type="ECO:0000256" key="4">
    <source>
        <dbReference type="ARBA" id="ARBA00022475"/>
    </source>
</evidence>
<evidence type="ECO:0000256" key="3">
    <source>
        <dbReference type="ARBA" id="ARBA00022448"/>
    </source>
</evidence>
<keyword evidence="7 8" id="KW-0472">Membrane</keyword>
<proteinExistence type="inferred from homology"/>
<dbReference type="Proteomes" id="UP001082899">
    <property type="component" value="Unassembled WGS sequence"/>
</dbReference>
<keyword evidence="3 8" id="KW-0813">Transport</keyword>
<evidence type="ECO:0000256" key="2">
    <source>
        <dbReference type="ARBA" id="ARBA00010072"/>
    </source>
</evidence>
<comment type="similarity">
    <text evidence="2">Belongs to the binding-protein-dependent transport system permease family. HisMQ subfamily.</text>
</comment>
<dbReference type="PANTHER" id="PTHR30614">
    <property type="entry name" value="MEMBRANE COMPONENT OF AMINO ACID ABC TRANSPORTER"/>
    <property type="match status" value="1"/>
</dbReference>
<dbReference type="EMBL" id="JAPMXC010000001">
    <property type="protein sequence ID" value="MCY0387807.1"/>
    <property type="molecule type" value="Genomic_DNA"/>
</dbReference>
<comment type="caution">
    <text evidence="10">The sequence shown here is derived from an EMBL/GenBank/DDBJ whole genome shotgun (WGS) entry which is preliminary data.</text>
</comment>
<dbReference type="InterPro" id="IPR000515">
    <property type="entry name" value="MetI-like"/>
</dbReference>
<dbReference type="InterPro" id="IPR043429">
    <property type="entry name" value="ArtM/GltK/GlnP/TcyL/YhdX-like"/>
</dbReference>
<keyword evidence="6 8" id="KW-1133">Transmembrane helix</keyword>
<reference evidence="10" key="1">
    <citation type="submission" date="2022-11" db="EMBL/GenBank/DDBJ databases">
        <title>Robbsia betulipollinis sp. nov., isolated from pollen of birch (Betula pendula).</title>
        <authorList>
            <person name="Shi H."/>
            <person name="Ambika Manirajan B."/>
            <person name="Ratering S."/>
            <person name="Geissler-Plaum R."/>
            <person name="Schnell S."/>
        </authorList>
    </citation>
    <scope>NUCLEOTIDE SEQUENCE</scope>
    <source>
        <strain evidence="10">Bb-Pol-6</strain>
    </source>
</reference>
<keyword evidence="4" id="KW-1003">Cell membrane</keyword>